<reference evidence="2 3" key="1">
    <citation type="submission" date="2024-06" db="EMBL/GenBank/DDBJ databases">
        <title>Genomic Encyclopedia of Type Strains, Phase IV (KMG-IV): sequencing the most valuable type-strain genomes for metagenomic binning, comparative biology and taxonomic classification.</title>
        <authorList>
            <person name="Goeker M."/>
        </authorList>
    </citation>
    <scope>NUCLEOTIDE SEQUENCE [LARGE SCALE GENOMIC DNA]</scope>
    <source>
        <strain evidence="2 3">DSM 17809</strain>
    </source>
</reference>
<sequence>MVERPQISRIEVVINTASGGATPAAAEEVRAILNKRGLSANIQVAGGADVAELLQAAIDARPDLLIVLAGDGTARSAAELAGPDGPLLAPLAGGTMNMLPHAVYGAVPWPEALAEVLDRGVEKRIGGGRIDGRSFLVAAIVGAPALWAPAREAVREGKLGLAMARVRRAWGRAFSGRLRYSIDGGLRGKAEALAFLCPLASKALDDREQALEAAVIDARNVAEAARIGFNALIDDWRKDPAVKALACREARIWAAGRVPGVLDGEPVWLPAKASVDWRPNVARLLAPPEEHGI</sequence>
<evidence type="ECO:0000313" key="2">
    <source>
        <dbReference type="EMBL" id="MET3526915.1"/>
    </source>
</evidence>
<feature type="domain" description="DAGKc" evidence="1">
    <location>
        <begin position="11"/>
        <end position="124"/>
    </location>
</feature>
<dbReference type="Gene3D" id="2.60.200.40">
    <property type="match status" value="1"/>
</dbReference>
<dbReference type="InterPro" id="IPR001206">
    <property type="entry name" value="Diacylglycerol_kinase_cat_dom"/>
</dbReference>
<keyword evidence="2" id="KW-0418">Kinase</keyword>
<proteinExistence type="predicted"/>
<dbReference type="Pfam" id="PF00781">
    <property type="entry name" value="DAGK_cat"/>
    <property type="match status" value="1"/>
</dbReference>
<organism evidence="2 3">
    <name type="scientific">Phenylobacterium koreense</name>
    <dbReference type="NCBI Taxonomy" id="266125"/>
    <lineage>
        <taxon>Bacteria</taxon>
        <taxon>Pseudomonadati</taxon>
        <taxon>Pseudomonadota</taxon>
        <taxon>Alphaproteobacteria</taxon>
        <taxon>Caulobacterales</taxon>
        <taxon>Caulobacteraceae</taxon>
        <taxon>Phenylobacterium</taxon>
    </lineage>
</organism>
<gene>
    <name evidence="2" type="ORF">ABID41_002010</name>
</gene>
<dbReference type="Gene3D" id="3.40.50.10330">
    <property type="entry name" value="Probable inorganic polyphosphate/atp-NAD kinase, domain 1"/>
    <property type="match status" value="1"/>
</dbReference>
<comment type="caution">
    <text evidence="2">The sequence shown here is derived from an EMBL/GenBank/DDBJ whole genome shotgun (WGS) entry which is preliminary data.</text>
</comment>
<name>A0ABV2EIP4_9CAUL</name>
<dbReference type="RefSeq" id="WP_354297509.1">
    <property type="nucleotide sequence ID" value="NZ_JBEPLU010000001.1"/>
</dbReference>
<dbReference type="EMBL" id="JBEPLU010000001">
    <property type="protein sequence ID" value="MET3526915.1"/>
    <property type="molecule type" value="Genomic_DNA"/>
</dbReference>
<evidence type="ECO:0000313" key="3">
    <source>
        <dbReference type="Proteomes" id="UP001549110"/>
    </source>
</evidence>
<dbReference type="Proteomes" id="UP001549110">
    <property type="component" value="Unassembled WGS sequence"/>
</dbReference>
<dbReference type="InterPro" id="IPR017438">
    <property type="entry name" value="ATP-NAD_kinase_N"/>
</dbReference>
<protein>
    <submittedName>
        <fullName evidence="2">Diacylglycerol kinase family enzyme</fullName>
    </submittedName>
</protein>
<keyword evidence="3" id="KW-1185">Reference proteome</keyword>
<accession>A0ABV2EIP4</accession>
<evidence type="ECO:0000259" key="1">
    <source>
        <dbReference type="Pfam" id="PF00781"/>
    </source>
</evidence>
<dbReference type="SUPFAM" id="SSF111331">
    <property type="entry name" value="NAD kinase/diacylglycerol kinase-like"/>
    <property type="match status" value="1"/>
</dbReference>
<dbReference type="GO" id="GO:0016301">
    <property type="term" value="F:kinase activity"/>
    <property type="evidence" value="ECO:0007669"/>
    <property type="project" value="UniProtKB-KW"/>
</dbReference>
<dbReference type="InterPro" id="IPR016064">
    <property type="entry name" value="NAD/diacylglycerol_kinase_sf"/>
</dbReference>
<keyword evidence="2" id="KW-0808">Transferase</keyword>